<feature type="chain" id="PRO_5045729090" evidence="4">
    <location>
        <begin position="26"/>
        <end position="314"/>
    </location>
</feature>
<evidence type="ECO:0000256" key="2">
    <source>
        <dbReference type="ARBA" id="ARBA00010742"/>
    </source>
</evidence>
<dbReference type="EMBL" id="JBDPGJ010000003">
    <property type="protein sequence ID" value="MEX0406871.1"/>
    <property type="molecule type" value="Genomic_DNA"/>
</dbReference>
<evidence type="ECO:0000256" key="4">
    <source>
        <dbReference type="SAM" id="SignalP"/>
    </source>
</evidence>
<dbReference type="PANTHER" id="PTHR30024:SF47">
    <property type="entry name" value="TAURINE-BINDING PERIPLASMIC PROTEIN"/>
    <property type="match status" value="1"/>
</dbReference>
<keyword evidence="3 4" id="KW-0732">Signal</keyword>
<proteinExistence type="inferred from homology"/>
<evidence type="ECO:0000256" key="3">
    <source>
        <dbReference type="ARBA" id="ARBA00022729"/>
    </source>
</evidence>
<dbReference type="Pfam" id="PF09084">
    <property type="entry name" value="NMT1"/>
    <property type="match status" value="1"/>
</dbReference>
<feature type="signal peptide" evidence="4">
    <location>
        <begin position="1"/>
        <end position="25"/>
    </location>
</feature>
<evidence type="ECO:0000313" key="7">
    <source>
        <dbReference type="Proteomes" id="UP001556692"/>
    </source>
</evidence>
<dbReference type="InterPro" id="IPR001638">
    <property type="entry name" value="Solute-binding_3/MltF_N"/>
</dbReference>
<dbReference type="Gene3D" id="3.40.190.10">
    <property type="entry name" value="Periplasmic binding protein-like II"/>
    <property type="match status" value="2"/>
</dbReference>
<dbReference type="InterPro" id="IPR015168">
    <property type="entry name" value="SsuA/THI5"/>
</dbReference>
<dbReference type="PANTHER" id="PTHR30024">
    <property type="entry name" value="ALIPHATIC SULFONATES-BINDING PROTEIN-RELATED"/>
    <property type="match status" value="1"/>
</dbReference>
<dbReference type="Proteomes" id="UP001556692">
    <property type="component" value="Unassembled WGS sequence"/>
</dbReference>
<reference evidence="6 7" key="1">
    <citation type="submission" date="2024-05" db="EMBL/GenBank/DDBJ databases">
        <authorList>
            <person name="Jiang F."/>
        </authorList>
    </citation>
    <scope>NUCLEOTIDE SEQUENCE [LARGE SCALE GENOMIC DNA]</scope>
    <source>
        <strain evidence="6 7">LZ166</strain>
    </source>
</reference>
<feature type="domain" description="Solute-binding protein family 3/N-terminal" evidence="5">
    <location>
        <begin position="34"/>
        <end position="257"/>
    </location>
</feature>
<evidence type="ECO:0000259" key="5">
    <source>
        <dbReference type="SMART" id="SM00062"/>
    </source>
</evidence>
<evidence type="ECO:0000313" key="6">
    <source>
        <dbReference type="EMBL" id="MEX0406871.1"/>
    </source>
</evidence>
<comment type="subcellular location">
    <subcellularLocation>
        <location evidence="1">Periplasm</location>
    </subcellularLocation>
</comment>
<dbReference type="SMART" id="SM00062">
    <property type="entry name" value="PBPb"/>
    <property type="match status" value="1"/>
</dbReference>
<organism evidence="6 7">
    <name type="scientific">Aquibium pacificus</name>
    <dbReference type="NCBI Taxonomy" id="3153579"/>
    <lineage>
        <taxon>Bacteria</taxon>
        <taxon>Pseudomonadati</taxon>
        <taxon>Pseudomonadota</taxon>
        <taxon>Alphaproteobacteria</taxon>
        <taxon>Hyphomicrobiales</taxon>
        <taxon>Phyllobacteriaceae</taxon>
        <taxon>Aquibium</taxon>
    </lineage>
</organism>
<evidence type="ECO:0000256" key="1">
    <source>
        <dbReference type="ARBA" id="ARBA00004418"/>
    </source>
</evidence>
<comment type="caution">
    <text evidence="6">The sequence shown here is derived from an EMBL/GenBank/DDBJ whole genome shotgun (WGS) entry which is preliminary data.</text>
</comment>
<sequence length="314" mass="33798">MLGTLRRILTAVGLAGGLAVTGAAADPIRVNFVPISDGLPLFVAEDQGFFDKRGLDVELTAAPNPSVMISAIASGSAEVGHTVLIPVLAAWQAGIELSVIAGASAFPSVQPPAVGVLARKDSNIKSPKELEGKTVGVVGLESYHQAMVQRWMRENDSDYSKVRFVEVPFPQMQDLLTSGNVDAVVSVDPFYSKMIKEGAGYDFGDFVATMPDGAPIVIFVSSREWAEDHPEEVKGFRDALAEAAEFIKANDAEARKSFAKWTKLPEPVVATSRWGTFTSVVPAEGIQYWIDTMKDQGMLSSDVEGKDLIPSYFR</sequence>
<dbReference type="SUPFAM" id="SSF53850">
    <property type="entry name" value="Periplasmic binding protein-like II"/>
    <property type="match status" value="1"/>
</dbReference>
<accession>A0ABV3SJB4</accession>
<comment type="similarity">
    <text evidence="2">Belongs to the bacterial solute-binding protein SsuA/TauA family.</text>
</comment>
<keyword evidence="7" id="KW-1185">Reference proteome</keyword>
<dbReference type="RefSeq" id="WP_367954753.1">
    <property type="nucleotide sequence ID" value="NZ_JBDPGJ010000003.1"/>
</dbReference>
<protein>
    <submittedName>
        <fullName evidence="6">ABC transporter substrate-binding protein</fullName>
    </submittedName>
</protein>
<name>A0ABV3SJB4_9HYPH</name>
<gene>
    <name evidence="6" type="ORF">ABGN05_14490</name>
</gene>